<feature type="compositionally biased region" description="Basic and acidic residues" evidence="1">
    <location>
        <begin position="104"/>
        <end position="114"/>
    </location>
</feature>
<dbReference type="EMBL" id="JANPWB010000007">
    <property type="protein sequence ID" value="KAJ1168726.1"/>
    <property type="molecule type" value="Genomic_DNA"/>
</dbReference>
<accession>A0AAV7SXL9</accession>
<evidence type="ECO:0000313" key="3">
    <source>
        <dbReference type="Proteomes" id="UP001066276"/>
    </source>
</evidence>
<proteinExistence type="predicted"/>
<name>A0AAV7SXL9_PLEWA</name>
<evidence type="ECO:0000313" key="2">
    <source>
        <dbReference type="EMBL" id="KAJ1168726.1"/>
    </source>
</evidence>
<keyword evidence="3" id="KW-1185">Reference proteome</keyword>
<reference evidence="2" key="1">
    <citation type="journal article" date="2022" name="bioRxiv">
        <title>Sequencing and chromosome-scale assembly of the giantPleurodeles waltlgenome.</title>
        <authorList>
            <person name="Brown T."/>
            <person name="Elewa A."/>
            <person name="Iarovenko S."/>
            <person name="Subramanian E."/>
            <person name="Araus A.J."/>
            <person name="Petzold A."/>
            <person name="Susuki M."/>
            <person name="Suzuki K.-i.T."/>
            <person name="Hayashi T."/>
            <person name="Toyoda A."/>
            <person name="Oliveira C."/>
            <person name="Osipova E."/>
            <person name="Leigh N.D."/>
            <person name="Simon A."/>
            <person name="Yun M.H."/>
        </authorList>
    </citation>
    <scope>NUCLEOTIDE SEQUENCE</scope>
    <source>
        <strain evidence="2">20211129_DDA</strain>
        <tissue evidence="2">Liver</tissue>
    </source>
</reference>
<gene>
    <name evidence="2" type="ORF">NDU88_000640</name>
</gene>
<protein>
    <submittedName>
        <fullName evidence="2">Uncharacterized protein</fullName>
    </submittedName>
</protein>
<dbReference type="Proteomes" id="UP001066276">
    <property type="component" value="Chromosome 4_1"/>
</dbReference>
<comment type="caution">
    <text evidence="2">The sequence shown here is derived from an EMBL/GenBank/DDBJ whole genome shotgun (WGS) entry which is preliminary data.</text>
</comment>
<sequence length="158" mass="17529">MHSNPSNIGATIILDNAENYLGMHMAHYVKPSETPPPLHSICSRTSRDPAAAALSDTVTEELRDSHDAELGKAPGPRLAMGPQRSEGRVFGSRHAHTPWSPLHESLERGSRNDQRQMASNMEREIVLTNIQVRVRDPVLPHCLTPEAPLCLQVWDECL</sequence>
<feature type="compositionally biased region" description="Basic and acidic residues" evidence="1">
    <location>
        <begin position="61"/>
        <end position="70"/>
    </location>
</feature>
<feature type="region of interest" description="Disordered" evidence="1">
    <location>
        <begin position="61"/>
        <end position="115"/>
    </location>
</feature>
<evidence type="ECO:0000256" key="1">
    <source>
        <dbReference type="SAM" id="MobiDB-lite"/>
    </source>
</evidence>
<organism evidence="2 3">
    <name type="scientific">Pleurodeles waltl</name>
    <name type="common">Iberian ribbed newt</name>
    <dbReference type="NCBI Taxonomy" id="8319"/>
    <lineage>
        <taxon>Eukaryota</taxon>
        <taxon>Metazoa</taxon>
        <taxon>Chordata</taxon>
        <taxon>Craniata</taxon>
        <taxon>Vertebrata</taxon>
        <taxon>Euteleostomi</taxon>
        <taxon>Amphibia</taxon>
        <taxon>Batrachia</taxon>
        <taxon>Caudata</taxon>
        <taxon>Salamandroidea</taxon>
        <taxon>Salamandridae</taxon>
        <taxon>Pleurodelinae</taxon>
        <taxon>Pleurodeles</taxon>
    </lineage>
</organism>
<dbReference type="AlphaFoldDB" id="A0AAV7SXL9"/>